<dbReference type="InterPro" id="IPR003374">
    <property type="entry name" value="ApbE-like_sf"/>
</dbReference>
<evidence type="ECO:0000256" key="8">
    <source>
        <dbReference type="ARBA" id="ARBA00031306"/>
    </source>
</evidence>
<reference evidence="13 15" key="2">
    <citation type="submission" date="2019-03" db="EMBL/GenBank/DDBJ databases">
        <title>Genomic Encyclopedia of Type Strains, Phase IV (KMG-IV): sequencing the most valuable type-strain genomes for metagenomic binning, comparative biology and taxonomic classification.</title>
        <authorList>
            <person name="Goeker M."/>
        </authorList>
    </citation>
    <scope>NUCLEOTIDE SEQUENCE [LARGE SCALE GENOMIC DNA]</scope>
    <source>
        <strain evidence="13 15">DSM 15264</strain>
    </source>
</reference>
<reference evidence="12 14" key="1">
    <citation type="submission" date="2018-02" db="EMBL/GenBank/DDBJ databases">
        <title>Reclassifiation of [Polyangium] brachysporum DSM 7029 as Guopingzhaonella breviflexa gen. nov., sp. nov., a member of the family Comamonadaceae.</title>
        <authorList>
            <person name="Tang B."/>
        </authorList>
    </citation>
    <scope>NUCLEOTIDE SEQUENCE [LARGE SCALE GENOMIC DNA]</scope>
    <source>
        <strain evidence="12 14">DSM 15344</strain>
    </source>
</reference>
<keyword evidence="14" id="KW-1185">Reference proteome</keyword>
<dbReference type="GO" id="GO:0016740">
    <property type="term" value="F:transferase activity"/>
    <property type="evidence" value="ECO:0007669"/>
    <property type="project" value="UniProtKB-UniRule"/>
</dbReference>
<dbReference type="AlphaFoldDB" id="A0A2S5T5S0"/>
<evidence type="ECO:0000256" key="2">
    <source>
        <dbReference type="ARBA" id="ARBA00016337"/>
    </source>
</evidence>
<protein>
    <recommendedName>
        <fullName evidence="2 10">FAD:protein FMN transferase</fullName>
        <ecNumber evidence="1 10">2.7.1.180</ecNumber>
    </recommendedName>
    <alternativeName>
        <fullName evidence="8 10">Flavin transferase</fullName>
    </alternativeName>
</protein>
<accession>A0A2S5T5S0</accession>
<keyword evidence="3 10" id="KW-0285">Flavoprotein</keyword>
<dbReference type="PANTHER" id="PTHR30040:SF2">
    <property type="entry name" value="FAD:PROTEIN FMN TRANSFERASE"/>
    <property type="match status" value="1"/>
</dbReference>
<proteinExistence type="inferred from homology"/>
<dbReference type="Proteomes" id="UP000239406">
    <property type="component" value="Unassembled WGS sequence"/>
</dbReference>
<evidence type="ECO:0000256" key="1">
    <source>
        <dbReference type="ARBA" id="ARBA00011955"/>
    </source>
</evidence>
<dbReference type="Proteomes" id="UP000294772">
    <property type="component" value="Unassembled WGS sequence"/>
</dbReference>
<dbReference type="RefSeq" id="WP_104356844.1">
    <property type="nucleotide sequence ID" value="NZ_CALFFA010000021.1"/>
</dbReference>
<dbReference type="SUPFAM" id="SSF143631">
    <property type="entry name" value="ApbE-like"/>
    <property type="match status" value="1"/>
</dbReference>
<evidence type="ECO:0000256" key="10">
    <source>
        <dbReference type="PIRNR" id="PIRNR006268"/>
    </source>
</evidence>
<comment type="cofactor">
    <cofactor evidence="11">
        <name>Mg(2+)</name>
        <dbReference type="ChEBI" id="CHEBI:18420"/>
    </cofactor>
    <cofactor evidence="11">
        <name>Mn(2+)</name>
        <dbReference type="ChEBI" id="CHEBI:29035"/>
    </cofactor>
    <text evidence="11">Magnesium. Can also use manganese.</text>
</comment>
<evidence type="ECO:0000313" key="13">
    <source>
        <dbReference type="EMBL" id="TCP07134.1"/>
    </source>
</evidence>
<comment type="caution">
    <text evidence="12">The sequence shown here is derived from an EMBL/GenBank/DDBJ whole genome shotgun (WGS) entry which is preliminary data.</text>
</comment>
<evidence type="ECO:0000256" key="5">
    <source>
        <dbReference type="ARBA" id="ARBA00022723"/>
    </source>
</evidence>
<evidence type="ECO:0000313" key="14">
    <source>
        <dbReference type="Proteomes" id="UP000239406"/>
    </source>
</evidence>
<organism evidence="12 14">
    <name type="scientific">Caldimonas thermodepolymerans</name>
    <dbReference type="NCBI Taxonomy" id="215580"/>
    <lineage>
        <taxon>Bacteria</taxon>
        <taxon>Pseudomonadati</taxon>
        <taxon>Pseudomonadota</taxon>
        <taxon>Betaproteobacteria</taxon>
        <taxon>Burkholderiales</taxon>
        <taxon>Sphaerotilaceae</taxon>
        <taxon>Caldimonas</taxon>
    </lineage>
</organism>
<keyword evidence="13" id="KW-0449">Lipoprotein</keyword>
<comment type="similarity">
    <text evidence="10">Belongs to the ApbE family.</text>
</comment>
<evidence type="ECO:0000313" key="15">
    <source>
        <dbReference type="Proteomes" id="UP000294772"/>
    </source>
</evidence>
<evidence type="ECO:0000313" key="12">
    <source>
        <dbReference type="EMBL" id="PPE70292.1"/>
    </source>
</evidence>
<keyword evidence="7 10" id="KW-0460">Magnesium</keyword>
<dbReference type="EC" id="2.7.1.180" evidence="1 10"/>
<evidence type="ECO:0000256" key="9">
    <source>
        <dbReference type="ARBA" id="ARBA00048540"/>
    </source>
</evidence>
<evidence type="ECO:0000256" key="6">
    <source>
        <dbReference type="ARBA" id="ARBA00022827"/>
    </source>
</evidence>
<dbReference type="GO" id="GO:0046872">
    <property type="term" value="F:metal ion binding"/>
    <property type="evidence" value="ECO:0007669"/>
    <property type="project" value="UniProtKB-UniRule"/>
</dbReference>
<evidence type="ECO:0000256" key="3">
    <source>
        <dbReference type="ARBA" id="ARBA00022630"/>
    </source>
</evidence>
<name>A0A2S5T5S0_9BURK</name>
<sequence>MGPTSLAVPRPVRRLDVRRARLDGRWHARQEAIMGTPVRVELWCDDGLAAEEAMEAVMREMHRIDRAMSPYKETSELSHINREAAQAPVPVSDEMFRLLERAQAFSVLSGGAFDITYAAVGHLFDYRCGTMPSDEALERARAAIGYGQLILDRTHRTVRFAREGMRIDLGGIAKGHAVDNAVALLRQHGIRHAMVAAGGDSHVLGDRCGRPWHIAIRDPRDPDGIVAVLPLQDVSISTSGDYERYFERDGVRHHHLIDPRSGRSPSAVRSVTIIAPDGVTAEGLSKAVFVLGVDAGLRLIETQEGVDAVVVDAQGRLHCSSGLWRPKPV</sequence>
<dbReference type="EMBL" id="PSNY01000006">
    <property type="protein sequence ID" value="PPE70292.1"/>
    <property type="molecule type" value="Genomic_DNA"/>
</dbReference>
<keyword evidence="5 10" id="KW-0479">Metal-binding</keyword>
<dbReference type="PANTHER" id="PTHR30040">
    <property type="entry name" value="THIAMINE BIOSYNTHESIS LIPOPROTEIN APBE"/>
    <property type="match status" value="1"/>
</dbReference>
<dbReference type="OrthoDB" id="9778595at2"/>
<dbReference type="Pfam" id="PF02424">
    <property type="entry name" value="ApbE"/>
    <property type="match status" value="1"/>
</dbReference>
<feature type="binding site" evidence="11">
    <location>
        <position position="171"/>
    </location>
    <ligand>
        <name>Mg(2+)</name>
        <dbReference type="ChEBI" id="CHEBI:18420"/>
    </ligand>
</feature>
<evidence type="ECO:0000256" key="11">
    <source>
        <dbReference type="PIRSR" id="PIRSR006268-2"/>
    </source>
</evidence>
<dbReference type="PIRSF" id="PIRSF006268">
    <property type="entry name" value="ApbE"/>
    <property type="match status" value="1"/>
</dbReference>
<evidence type="ECO:0000256" key="7">
    <source>
        <dbReference type="ARBA" id="ARBA00022842"/>
    </source>
</evidence>
<evidence type="ECO:0000256" key="4">
    <source>
        <dbReference type="ARBA" id="ARBA00022679"/>
    </source>
</evidence>
<comment type="catalytic activity">
    <reaction evidence="9 10">
        <text>L-threonyl-[protein] + FAD = FMN-L-threonyl-[protein] + AMP + H(+)</text>
        <dbReference type="Rhea" id="RHEA:36847"/>
        <dbReference type="Rhea" id="RHEA-COMP:11060"/>
        <dbReference type="Rhea" id="RHEA-COMP:11061"/>
        <dbReference type="ChEBI" id="CHEBI:15378"/>
        <dbReference type="ChEBI" id="CHEBI:30013"/>
        <dbReference type="ChEBI" id="CHEBI:57692"/>
        <dbReference type="ChEBI" id="CHEBI:74257"/>
        <dbReference type="ChEBI" id="CHEBI:456215"/>
        <dbReference type="EC" id="2.7.1.180"/>
    </reaction>
</comment>
<dbReference type="Gene3D" id="3.10.520.10">
    <property type="entry name" value="ApbE-like domains"/>
    <property type="match status" value="1"/>
</dbReference>
<gene>
    <name evidence="12" type="ORF">C1702_06295</name>
    <name evidence="13" type="ORF">EV676_105155</name>
</gene>
<dbReference type="EMBL" id="SLXF01000005">
    <property type="protein sequence ID" value="TCP07134.1"/>
    <property type="molecule type" value="Genomic_DNA"/>
</dbReference>
<dbReference type="InterPro" id="IPR024932">
    <property type="entry name" value="ApbE"/>
</dbReference>
<keyword evidence="4 10" id="KW-0808">Transferase</keyword>
<keyword evidence="6 10" id="KW-0274">FAD</keyword>